<reference evidence="1" key="1">
    <citation type="submission" date="2019-03" db="EMBL/GenBank/DDBJ databases">
        <authorList>
            <person name="Mank J."/>
            <person name="Almeida P."/>
        </authorList>
    </citation>
    <scope>NUCLEOTIDE SEQUENCE</scope>
    <source>
        <strain evidence="1">78183</strain>
    </source>
</reference>
<dbReference type="EMBL" id="CAADRP010002307">
    <property type="protein sequence ID" value="VFU65887.1"/>
    <property type="molecule type" value="Genomic_DNA"/>
</dbReference>
<protein>
    <submittedName>
        <fullName evidence="1">Uncharacterized protein</fullName>
    </submittedName>
</protein>
<organism evidence="1">
    <name type="scientific">Salix viminalis</name>
    <name type="common">Common osier</name>
    <name type="synonym">Basket willow</name>
    <dbReference type="NCBI Taxonomy" id="40686"/>
    <lineage>
        <taxon>Eukaryota</taxon>
        <taxon>Viridiplantae</taxon>
        <taxon>Streptophyta</taxon>
        <taxon>Embryophyta</taxon>
        <taxon>Tracheophyta</taxon>
        <taxon>Spermatophyta</taxon>
        <taxon>Magnoliopsida</taxon>
        <taxon>eudicotyledons</taxon>
        <taxon>Gunneridae</taxon>
        <taxon>Pentapetalae</taxon>
        <taxon>rosids</taxon>
        <taxon>fabids</taxon>
        <taxon>Malpighiales</taxon>
        <taxon>Salicaceae</taxon>
        <taxon>Saliceae</taxon>
        <taxon>Salix</taxon>
    </lineage>
</organism>
<sequence>MDPNASIDERDGFRNGVEIVKSFSDKHIDLLRPAARFYAASKELLMVGQAKDGEKGKYTHVRDPEDFQGIYDKPLPCFGLWSWMVFVSNLQITMSPSHPHFSFMMFSFGICVPVDVVLWHISLLWKLLPEGSKGEGRPCRCCNCGNGVFCRAAGHSSLLLSILDWSNPLPSSYGFIHFKTVKISVARNCCAMWIKC</sequence>
<gene>
    <name evidence="1" type="ORF">SVIM_LOCUS507615</name>
</gene>
<accession>A0A6N2NF74</accession>
<dbReference type="AlphaFoldDB" id="A0A6N2NF74"/>
<proteinExistence type="predicted"/>
<evidence type="ECO:0000313" key="1">
    <source>
        <dbReference type="EMBL" id="VFU65887.1"/>
    </source>
</evidence>
<name>A0A6N2NF74_SALVM</name>